<proteinExistence type="inferred from homology"/>
<feature type="domain" description="ABC transmembrane type-1" evidence="8">
    <location>
        <begin position="67"/>
        <end position="280"/>
    </location>
</feature>
<feature type="transmembrane region" description="Helical" evidence="7">
    <location>
        <begin position="262"/>
        <end position="281"/>
    </location>
</feature>
<dbReference type="CDD" id="cd06261">
    <property type="entry name" value="TM_PBP2"/>
    <property type="match status" value="1"/>
</dbReference>
<sequence length="291" mass="33361">MSWKSKLTPYILLIPTFIIIIIFIYWPAAYSFKLSFYQESFFGNRSIFVGLDNFTDLFTDPEYYSVILTSFIYSFSSVFLTILIAFLISQLLVQNIPGTRLFRLFIFAPYAISPAIAGTLWSFLLTPTVGYLNYIFLELFGIDTDWLTTTPYAFIAVMLATIWKMLPFDLIFYIAGLQSIPDSLLESSMIDGANLWQRMWKIKFPLLSPITFYLFIMNFTTTMFASFGIIDIMTKGGPLGTTTTMIYKLYLDAFAFQNNGSAAAQSIVMFAIMGVITFIYFHNVEKSVHYQ</sequence>
<evidence type="ECO:0000256" key="6">
    <source>
        <dbReference type="ARBA" id="ARBA00023136"/>
    </source>
</evidence>
<accession>A0ABY8PTG1</accession>
<dbReference type="PANTHER" id="PTHR43005:SF1">
    <property type="entry name" value="SPERMIDINE_PUTRESCINE TRANSPORT SYSTEM PERMEASE PROTEIN"/>
    <property type="match status" value="1"/>
</dbReference>
<dbReference type="RefSeq" id="WP_281000575.1">
    <property type="nucleotide sequence ID" value="NZ_CP069362.1"/>
</dbReference>
<protein>
    <submittedName>
        <fullName evidence="9">Sugar ABC transporter permease</fullName>
    </submittedName>
</protein>
<feature type="transmembrane region" description="Helical" evidence="7">
    <location>
        <begin position="101"/>
        <end position="124"/>
    </location>
</feature>
<feature type="transmembrane region" description="Helical" evidence="7">
    <location>
        <begin position="206"/>
        <end position="230"/>
    </location>
</feature>
<dbReference type="Pfam" id="PF00528">
    <property type="entry name" value="BPD_transp_1"/>
    <property type="match status" value="1"/>
</dbReference>
<dbReference type="PROSITE" id="PS50928">
    <property type="entry name" value="ABC_TM1"/>
    <property type="match status" value="1"/>
</dbReference>
<comment type="subcellular location">
    <subcellularLocation>
        <location evidence="1 7">Cell membrane</location>
        <topology evidence="1 7">Multi-pass membrane protein</topology>
    </subcellularLocation>
</comment>
<evidence type="ECO:0000256" key="7">
    <source>
        <dbReference type="RuleBase" id="RU363032"/>
    </source>
</evidence>
<evidence type="ECO:0000259" key="8">
    <source>
        <dbReference type="PROSITE" id="PS50928"/>
    </source>
</evidence>
<dbReference type="SUPFAM" id="SSF161098">
    <property type="entry name" value="MetI-like"/>
    <property type="match status" value="1"/>
</dbReference>
<evidence type="ECO:0000256" key="4">
    <source>
        <dbReference type="ARBA" id="ARBA00022692"/>
    </source>
</evidence>
<keyword evidence="6 7" id="KW-0472">Membrane</keyword>
<name>A0ABY8PTG1_9BACT</name>
<feature type="transmembrane region" description="Helical" evidence="7">
    <location>
        <begin position="7"/>
        <end position="26"/>
    </location>
</feature>
<keyword evidence="5 7" id="KW-1133">Transmembrane helix</keyword>
<dbReference type="Gene3D" id="1.10.3720.10">
    <property type="entry name" value="MetI-like"/>
    <property type="match status" value="1"/>
</dbReference>
<evidence type="ECO:0000256" key="2">
    <source>
        <dbReference type="ARBA" id="ARBA00022448"/>
    </source>
</evidence>
<keyword evidence="10" id="KW-1185">Reference proteome</keyword>
<dbReference type="PANTHER" id="PTHR43005">
    <property type="entry name" value="BLR7065 PROTEIN"/>
    <property type="match status" value="1"/>
</dbReference>
<keyword evidence="3" id="KW-1003">Cell membrane</keyword>
<dbReference type="EMBL" id="CP069362">
    <property type="protein sequence ID" value="WGS65798.1"/>
    <property type="molecule type" value="Genomic_DNA"/>
</dbReference>
<evidence type="ECO:0000313" key="9">
    <source>
        <dbReference type="EMBL" id="WGS65798.1"/>
    </source>
</evidence>
<evidence type="ECO:0000313" key="10">
    <source>
        <dbReference type="Proteomes" id="UP001232493"/>
    </source>
</evidence>
<evidence type="ECO:0000256" key="3">
    <source>
        <dbReference type="ARBA" id="ARBA00022475"/>
    </source>
</evidence>
<organism evidence="9 10">
    <name type="scientific">Marinitoga aeolica</name>
    <dbReference type="NCBI Taxonomy" id="2809031"/>
    <lineage>
        <taxon>Bacteria</taxon>
        <taxon>Thermotogati</taxon>
        <taxon>Thermotogota</taxon>
        <taxon>Thermotogae</taxon>
        <taxon>Petrotogales</taxon>
        <taxon>Petrotogaceae</taxon>
        <taxon>Marinitoga</taxon>
    </lineage>
</organism>
<comment type="similarity">
    <text evidence="7">Belongs to the binding-protein-dependent transport system permease family.</text>
</comment>
<keyword evidence="4 7" id="KW-0812">Transmembrane</keyword>
<keyword evidence="2 7" id="KW-0813">Transport</keyword>
<feature type="transmembrane region" description="Helical" evidence="7">
    <location>
        <begin position="152"/>
        <end position="175"/>
    </location>
</feature>
<feature type="transmembrane region" description="Helical" evidence="7">
    <location>
        <begin position="63"/>
        <end position="89"/>
    </location>
</feature>
<gene>
    <name evidence="9" type="ORF">JRV97_04415</name>
</gene>
<dbReference type="InterPro" id="IPR000515">
    <property type="entry name" value="MetI-like"/>
</dbReference>
<dbReference type="Proteomes" id="UP001232493">
    <property type="component" value="Chromosome"/>
</dbReference>
<evidence type="ECO:0000256" key="5">
    <source>
        <dbReference type="ARBA" id="ARBA00022989"/>
    </source>
</evidence>
<evidence type="ECO:0000256" key="1">
    <source>
        <dbReference type="ARBA" id="ARBA00004651"/>
    </source>
</evidence>
<dbReference type="InterPro" id="IPR035906">
    <property type="entry name" value="MetI-like_sf"/>
</dbReference>
<reference evidence="9 10" key="1">
    <citation type="submission" date="2021-02" db="EMBL/GenBank/DDBJ databases">
        <title>Characterization of Marinitoga sp. nov. str. BP5-C20A.</title>
        <authorList>
            <person name="Erauso G."/>
            <person name="Postec A."/>
        </authorList>
    </citation>
    <scope>NUCLEOTIDE SEQUENCE [LARGE SCALE GENOMIC DNA]</scope>
    <source>
        <strain evidence="9 10">BP5-C20A</strain>
    </source>
</reference>